<feature type="compositionally biased region" description="Polar residues" evidence="2">
    <location>
        <begin position="301"/>
        <end position="310"/>
    </location>
</feature>
<dbReference type="InterPro" id="IPR036691">
    <property type="entry name" value="Endo/exonu/phosph_ase_sf"/>
</dbReference>
<dbReference type="OrthoDB" id="10063766at2759"/>
<feature type="compositionally biased region" description="Basic and acidic residues" evidence="2">
    <location>
        <begin position="349"/>
        <end position="359"/>
    </location>
</feature>
<evidence type="ECO:0000313" key="5">
    <source>
        <dbReference type="Proteomes" id="UP000276133"/>
    </source>
</evidence>
<dbReference type="Pfam" id="PF14529">
    <property type="entry name" value="Exo_endo_phos_2"/>
    <property type="match status" value="1"/>
</dbReference>
<keyword evidence="4" id="KW-0808">Transferase</keyword>
<dbReference type="GO" id="GO:0061343">
    <property type="term" value="P:cell adhesion involved in heart morphogenesis"/>
    <property type="evidence" value="ECO:0007669"/>
    <property type="project" value="TreeGrafter"/>
</dbReference>
<dbReference type="SUPFAM" id="SSF56219">
    <property type="entry name" value="DNase I-like"/>
    <property type="match status" value="1"/>
</dbReference>
<feature type="domain" description="Endonuclease/exonuclease/phosphatase" evidence="3">
    <location>
        <begin position="411"/>
        <end position="520"/>
    </location>
</feature>
<feature type="compositionally biased region" description="Low complexity" evidence="2">
    <location>
        <begin position="315"/>
        <end position="330"/>
    </location>
</feature>
<evidence type="ECO:0000256" key="2">
    <source>
        <dbReference type="SAM" id="MobiDB-lite"/>
    </source>
</evidence>
<evidence type="ECO:0000256" key="1">
    <source>
        <dbReference type="SAM" id="Coils"/>
    </source>
</evidence>
<dbReference type="EMBL" id="REGN01004363">
    <property type="protein sequence ID" value="RNA17853.1"/>
    <property type="molecule type" value="Genomic_DNA"/>
</dbReference>
<feature type="region of interest" description="Disordered" evidence="2">
    <location>
        <begin position="342"/>
        <end position="375"/>
    </location>
</feature>
<dbReference type="Proteomes" id="UP000276133">
    <property type="component" value="Unassembled WGS sequence"/>
</dbReference>
<keyword evidence="5" id="KW-1185">Reference proteome</keyword>
<evidence type="ECO:0000259" key="3">
    <source>
        <dbReference type="Pfam" id="PF14529"/>
    </source>
</evidence>
<dbReference type="GO" id="GO:0031012">
    <property type="term" value="C:extracellular matrix"/>
    <property type="evidence" value="ECO:0007669"/>
    <property type="project" value="TreeGrafter"/>
</dbReference>
<comment type="caution">
    <text evidence="4">The sequence shown here is derived from an EMBL/GenBank/DDBJ whole genome shotgun (WGS) entry which is preliminary data.</text>
</comment>
<feature type="region of interest" description="Disordered" evidence="2">
    <location>
        <begin position="289"/>
        <end position="330"/>
    </location>
</feature>
<keyword evidence="1" id="KW-0175">Coiled coil</keyword>
<dbReference type="STRING" id="10195.A0A3M7R2P6"/>
<name>A0A3M7R2P6_BRAPC</name>
<keyword evidence="4" id="KW-0548">Nucleotidyltransferase</keyword>
<proteinExistence type="predicted"/>
<keyword evidence="4" id="KW-0695">RNA-directed DNA polymerase</keyword>
<dbReference type="InterPro" id="IPR005135">
    <property type="entry name" value="Endo/exonuclease/phosphatase"/>
</dbReference>
<dbReference type="GO" id="GO:0007508">
    <property type="term" value="P:larval heart development"/>
    <property type="evidence" value="ECO:0007669"/>
    <property type="project" value="TreeGrafter"/>
</dbReference>
<feature type="coiled-coil region" evidence="1">
    <location>
        <begin position="30"/>
        <end position="64"/>
    </location>
</feature>
<organism evidence="4 5">
    <name type="scientific">Brachionus plicatilis</name>
    <name type="common">Marine rotifer</name>
    <name type="synonym">Brachionus muelleri</name>
    <dbReference type="NCBI Taxonomy" id="10195"/>
    <lineage>
        <taxon>Eukaryota</taxon>
        <taxon>Metazoa</taxon>
        <taxon>Spiralia</taxon>
        <taxon>Gnathifera</taxon>
        <taxon>Rotifera</taxon>
        <taxon>Eurotatoria</taxon>
        <taxon>Monogononta</taxon>
        <taxon>Pseudotrocha</taxon>
        <taxon>Ploima</taxon>
        <taxon>Brachionidae</taxon>
        <taxon>Brachionus</taxon>
    </lineage>
</organism>
<protein>
    <submittedName>
        <fullName evidence="4">RNA-directed DNA polymerase from mobile element jockey-like</fullName>
    </submittedName>
</protein>
<sequence length="921" mass="104972">MSVFELLTSGNWPVSSGNPSAATLKYQDCIKELAASVKTLVDKVKTLEETNVAQLARIETLEKLSSDQEKIISEQSNRSNEQASTAPRQALDWNKIWEKNEKEEVIFLAKVSRELKTKESKENNIIISGLKEKITDNEEEKRTHDLKELGEKLEVLNIPERTAKRSMRIRKTKQNDKPALFLVEFHDKRSQMTAIANASNLKDSNKHRQIYINKDLTPAELEAEKSIRFERDRRNSELTQGEGRLKYERRGGVWPDSNNKSTMKNSHASIHPDIMNKIEANTMTTNKIPTTVLPPNHREISYTNINNSNTHKTHLTLSSSPSNSHDNSVLSIDPTRSIEIFRSTPEYPTNHEYRNRSSDESIFSTQVSSQSSPSSSSCLTSHSSVLASLNSSSQQNLNVNLHSFNAGILLGCIYRPPSENTTFYPSNSDIAIANSIDSTTKLLKNKNHSSIILMGDFNLPQIEWNEDGAPLLQDVSKTCNPISIAISNSSLVQMVKEETFFCNEQPTSQLDLVLVSNPNCVSEVKIGPPLDGNASNYHCSLIFELHSRASRSQTFDSRSLNWRSGDFMAMSEYFSNNIFRKASHNGCAQDLYSDFLNTFGEAAKLFVKRRRVKPLNSKPPWWNSEIASLVRQKRRVFIWTRINRHSEQLASRHRYLCKLVKYVVKKSIIEYELKLVESAKRNPKLVYTYMNRHYSSRESIAALMDCENHIVTDKVGICEILNAFFFSVFEPPTSREAVIIAKANFKVKAKPDPNFSVDDVVTPDKSFVRPHLEFAVGAWNPYRRGDIDVLEQVQRRFSKLVPELKSKPYLARREALGWSTLEERRRRSDLIQLHKIQHGHDRVTFVNGDQKLASDGLDSPAGNTRTCHKAIERQLIRNCGVRYNFFTNRTAGNWNALDVETKCVTNTNIFKNRIDKLLNFF</sequence>
<dbReference type="AlphaFoldDB" id="A0A3M7R2P6"/>
<feature type="compositionally biased region" description="Low complexity" evidence="2">
    <location>
        <begin position="361"/>
        <end position="375"/>
    </location>
</feature>
<dbReference type="GO" id="GO:0003964">
    <property type="term" value="F:RNA-directed DNA polymerase activity"/>
    <property type="evidence" value="ECO:0007669"/>
    <property type="project" value="UniProtKB-KW"/>
</dbReference>
<evidence type="ECO:0000313" key="4">
    <source>
        <dbReference type="EMBL" id="RNA17853.1"/>
    </source>
</evidence>
<dbReference type="PANTHER" id="PTHR33395:SF22">
    <property type="entry name" value="REVERSE TRANSCRIPTASE DOMAIN-CONTAINING PROTEIN"/>
    <property type="match status" value="1"/>
</dbReference>
<reference evidence="4 5" key="1">
    <citation type="journal article" date="2018" name="Sci. Rep.">
        <title>Genomic signatures of local adaptation to the degree of environmental predictability in rotifers.</title>
        <authorList>
            <person name="Franch-Gras L."/>
            <person name="Hahn C."/>
            <person name="Garcia-Roger E.M."/>
            <person name="Carmona M.J."/>
            <person name="Serra M."/>
            <person name="Gomez A."/>
        </authorList>
    </citation>
    <scope>NUCLEOTIDE SEQUENCE [LARGE SCALE GENOMIC DNA]</scope>
    <source>
        <strain evidence="4">HYR1</strain>
    </source>
</reference>
<dbReference type="Gene3D" id="3.60.10.10">
    <property type="entry name" value="Endonuclease/exonuclease/phosphatase"/>
    <property type="match status" value="1"/>
</dbReference>
<accession>A0A3M7R2P6</accession>
<gene>
    <name evidence="4" type="ORF">BpHYR1_041262</name>
</gene>
<dbReference type="PANTHER" id="PTHR33395">
    <property type="entry name" value="TRANSCRIPTASE, PUTATIVE-RELATED-RELATED"/>
    <property type="match status" value="1"/>
</dbReference>